<accession>A0A2M4D2D8</accession>
<proteinExistence type="predicted"/>
<feature type="chain" id="PRO_5014695212" evidence="1">
    <location>
        <begin position="22"/>
        <end position="103"/>
    </location>
</feature>
<feature type="signal peptide" evidence="1">
    <location>
        <begin position="1"/>
        <end position="21"/>
    </location>
</feature>
<sequence length="103" mass="11479">MSSQCYFVLLTFTAYLECTVAGVPVVATKVLHFHYQLMGSSRCELVNFFQPQPKFFIQASKTISVLCPISVKINCAIEPMLHNDPSSSKVCLLAKHIKSFTFG</sequence>
<protein>
    <submittedName>
        <fullName evidence="2">Putative secreted protein</fullName>
    </submittedName>
</protein>
<dbReference type="EMBL" id="GGFL01007541">
    <property type="protein sequence ID" value="MBW71719.1"/>
    <property type="molecule type" value="Transcribed_RNA"/>
</dbReference>
<reference evidence="2" key="1">
    <citation type="submission" date="2018-01" db="EMBL/GenBank/DDBJ databases">
        <title>An insight into the sialome of Amazonian anophelines.</title>
        <authorList>
            <person name="Ribeiro J.M."/>
            <person name="Scarpassa V."/>
            <person name="Calvo E."/>
        </authorList>
    </citation>
    <scope>NUCLEOTIDE SEQUENCE</scope>
</reference>
<evidence type="ECO:0000313" key="2">
    <source>
        <dbReference type="EMBL" id="MBW71719.1"/>
    </source>
</evidence>
<keyword evidence="1" id="KW-0732">Signal</keyword>
<evidence type="ECO:0000256" key="1">
    <source>
        <dbReference type="SAM" id="SignalP"/>
    </source>
</evidence>
<dbReference type="AlphaFoldDB" id="A0A2M4D2D8"/>
<name>A0A2M4D2D8_ANODA</name>
<organism evidence="2">
    <name type="scientific">Anopheles darlingi</name>
    <name type="common">Mosquito</name>
    <dbReference type="NCBI Taxonomy" id="43151"/>
    <lineage>
        <taxon>Eukaryota</taxon>
        <taxon>Metazoa</taxon>
        <taxon>Ecdysozoa</taxon>
        <taxon>Arthropoda</taxon>
        <taxon>Hexapoda</taxon>
        <taxon>Insecta</taxon>
        <taxon>Pterygota</taxon>
        <taxon>Neoptera</taxon>
        <taxon>Endopterygota</taxon>
        <taxon>Diptera</taxon>
        <taxon>Nematocera</taxon>
        <taxon>Culicoidea</taxon>
        <taxon>Culicidae</taxon>
        <taxon>Anophelinae</taxon>
        <taxon>Anopheles</taxon>
    </lineage>
</organism>